<feature type="chain" id="PRO_5043751996" description="DUF7866 domain-containing protein" evidence="2">
    <location>
        <begin position="20"/>
        <end position="342"/>
    </location>
</feature>
<dbReference type="PRINTS" id="PR00347">
    <property type="entry name" value="THAUMATIN"/>
</dbReference>
<dbReference type="InterPro" id="IPR001938">
    <property type="entry name" value="Thaumatin"/>
</dbReference>
<evidence type="ECO:0000256" key="2">
    <source>
        <dbReference type="SAM" id="SignalP"/>
    </source>
</evidence>
<dbReference type="SUPFAM" id="SSF49870">
    <property type="entry name" value="Osmotin, thaumatin-like protein"/>
    <property type="match status" value="1"/>
</dbReference>
<sequence length="342" mass="35942">MVPHLLLFLLLISTSSLSGIESAAATLKLTNRCSQTIWPEILPGASSPLPPGKSRTIPIPKGWSGRIWGRTLCETSAADCGSAGKVELSLDGANAPATSVELALDGAGGLEYSYGVSSVDGSDIPVAVLPNKVGPARGGCGRAVDPNPDDVNATAAREEGDVACNDTGSITTTTHTDHVVVFCPKPYSSGEVVGRRRGRRAPLSLVNKTTTTTTTAWPSRHPNGALSSAADINVDFTEAATTSSPADHQESNGRGNEMMTPKMVMEPVKVVEMRMMLNDQRRRLNSFQMCALCTCCGGGSGGSKHYCLLSPCCYAINCNIPNKPFGFCSFTPRACNCFGCHV</sequence>
<dbReference type="PANTHER" id="PTHR33786:SF2">
    <property type="entry name" value="UBIQUITIN CARBOXYL-TERMINAL HYDROLASE"/>
    <property type="match status" value="1"/>
</dbReference>
<dbReference type="Pfam" id="PF25268">
    <property type="entry name" value="DUF7866"/>
    <property type="match status" value="1"/>
</dbReference>
<feature type="signal peptide" evidence="2">
    <location>
        <begin position="1"/>
        <end position="19"/>
    </location>
</feature>
<dbReference type="SMART" id="SM00205">
    <property type="entry name" value="THN"/>
    <property type="match status" value="1"/>
</dbReference>
<reference evidence="4 5" key="1">
    <citation type="submission" date="2024-04" db="EMBL/GenBank/DDBJ databases">
        <authorList>
            <person name="Fracassetti M."/>
        </authorList>
    </citation>
    <scope>NUCLEOTIDE SEQUENCE [LARGE SCALE GENOMIC DNA]</scope>
</reference>
<comment type="similarity">
    <text evidence="1">Belongs to the thaumatin family.</text>
</comment>
<evidence type="ECO:0000313" key="5">
    <source>
        <dbReference type="Proteomes" id="UP001497516"/>
    </source>
</evidence>
<name>A0AAV2CAL2_9ROSI</name>
<protein>
    <recommendedName>
        <fullName evidence="3">DUF7866 domain-containing protein</fullName>
    </recommendedName>
</protein>
<gene>
    <name evidence="4" type="ORF">LTRI10_LOCUS859</name>
</gene>
<dbReference type="Proteomes" id="UP001497516">
    <property type="component" value="Chromosome 1"/>
</dbReference>
<keyword evidence="5" id="KW-1185">Reference proteome</keyword>
<dbReference type="PANTHER" id="PTHR33786">
    <property type="entry name" value="UBIQUITIN CARBOXYL-TERMINAL HYDROLASE"/>
    <property type="match status" value="1"/>
</dbReference>
<evidence type="ECO:0000259" key="3">
    <source>
        <dbReference type="Pfam" id="PF25268"/>
    </source>
</evidence>
<feature type="domain" description="DUF7866" evidence="3">
    <location>
        <begin position="286"/>
        <end position="341"/>
    </location>
</feature>
<accession>A0AAV2CAL2</accession>
<dbReference type="Pfam" id="PF00314">
    <property type="entry name" value="Thaumatin"/>
    <property type="match status" value="1"/>
</dbReference>
<dbReference type="InterPro" id="IPR037176">
    <property type="entry name" value="Osmotin/thaumatin-like_sf"/>
</dbReference>
<dbReference type="AlphaFoldDB" id="A0AAV2CAL2"/>
<evidence type="ECO:0000313" key="4">
    <source>
        <dbReference type="EMBL" id="CAL1352926.1"/>
    </source>
</evidence>
<proteinExistence type="inferred from homology"/>
<dbReference type="PROSITE" id="PS51367">
    <property type="entry name" value="THAUMATIN_2"/>
    <property type="match status" value="1"/>
</dbReference>
<evidence type="ECO:0000256" key="1">
    <source>
        <dbReference type="ARBA" id="ARBA00010607"/>
    </source>
</evidence>
<organism evidence="4 5">
    <name type="scientific">Linum trigynum</name>
    <dbReference type="NCBI Taxonomy" id="586398"/>
    <lineage>
        <taxon>Eukaryota</taxon>
        <taxon>Viridiplantae</taxon>
        <taxon>Streptophyta</taxon>
        <taxon>Embryophyta</taxon>
        <taxon>Tracheophyta</taxon>
        <taxon>Spermatophyta</taxon>
        <taxon>Magnoliopsida</taxon>
        <taxon>eudicotyledons</taxon>
        <taxon>Gunneridae</taxon>
        <taxon>Pentapetalae</taxon>
        <taxon>rosids</taxon>
        <taxon>fabids</taxon>
        <taxon>Malpighiales</taxon>
        <taxon>Linaceae</taxon>
        <taxon>Linum</taxon>
    </lineage>
</organism>
<keyword evidence="2" id="KW-0732">Signal</keyword>
<dbReference type="EMBL" id="OZ034813">
    <property type="protein sequence ID" value="CAL1352926.1"/>
    <property type="molecule type" value="Genomic_DNA"/>
</dbReference>
<dbReference type="InterPro" id="IPR057188">
    <property type="entry name" value="DUF7866"/>
</dbReference>
<dbReference type="Gene3D" id="2.60.110.10">
    <property type="entry name" value="Thaumatin"/>
    <property type="match status" value="1"/>
</dbReference>